<dbReference type="Gene3D" id="3.30.750.140">
    <property type="match status" value="1"/>
</dbReference>
<name>A0ABT1MY61_9GAMM</name>
<keyword evidence="4" id="KW-1185">Reference proteome</keyword>
<keyword evidence="3" id="KW-0282">Flagellum</keyword>
<evidence type="ECO:0000256" key="1">
    <source>
        <dbReference type="SAM" id="MobiDB-lite"/>
    </source>
</evidence>
<evidence type="ECO:0000259" key="2">
    <source>
        <dbReference type="Pfam" id="PF02120"/>
    </source>
</evidence>
<organism evidence="3 4">
    <name type="scientific">Photobacterium pectinilyticum</name>
    <dbReference type="NCBI Taxonomy" id="2906793"/>
    <lineage>
        <taxon>Bacteria</taxon>
        <taxon>Pseudomonadati</taxon>
        <taxon>Pseudomonadota</taxon>
        <taxon>Gammaproteobacteria</taxon>
        <taxon>Vibrionales</taxon>
        <taxon>Vibrionaceae</taxon>
        <taxon>Photobacterium</taxon>
    </lineage>
</organism>
<reference evidence="3 4" key="1">
    <citation type="submission" date="2022-07" db="EMBL/GenBank/DDBJ databases">
        <title>Photobacterium pectinilyticum sp. nov., a marine bacterium isolated from surface seawater of Qingdao offshore.</title>
        <authorList>
            <person name="Wang X."/>
        </authorList>
    </citation>
    <scope>NUCLEOTIDE SEQUENCE [LARGE SCALE GENOMIC DNA]</scope>
    <source>
        <strain evidence="3 4">ZSDE20</strain>
    </source>
</reference>
<dbReference type="CDD" id="cd17470">
    <property type="entry name" value="T3SS_Flik_C"/>
    <property type="match status" value="1"/>
</dbReference>
<proteinExistence type="predicted"/>
<feature type="compositionally biased region" description="Polar residues" evidence="1">
    <location>
        <begin position="1"/>
        <end position="25"/>
    </location>
</feature>
<dbReference type="InterPro" id="IPR038610">
    <property type="entry name" value="FliK-like_C_sf"/>
</dbReference>
<dbReference type="InterPro" id="IPR052563">
    <property type="entry name" value="FliK"/>
</dbReference>
<dbReference type="PANTHER" id="PTHR37533:SF2">
    <property type="entry name" value="FLAGELLAR HOOK-LENGTH CONTROL PROTEIN"/>
    <property type="match status" value="1"/>
</dbReference>
<dbReference type="Proteomes" id="UP001524460">
    <property type="component" value="Unassembled WGS sequence"/>
</dbReference>
<keyword evidence="3" id="KW-0966">Cell projection</keyword>
<sequence>MSHISMSQPHGNAQATTARPSQVQTGDGGSWFDSFAALLGLDTGAELATAEVSGESENNPYWFDLYEQLKGLAEGEDWVFSSAHPFMEQLPPEGQFRLINITNELNSDVREQLLGMMRSADGLQSVSVQLGQTQPGIPHYLAANGSAQGESLSFDQAIERVISNAMTPVRQETTNPVLLQQLAQASSFTTLSLQDSPNAAPLPADAQSNNVTASRAEWAPVKMAENQQQWGQQLVSVLKDRVQMHLNQDVQHARIRLDPPHLGSLELSVKVENNKVQVHIAATDPALREAAQQGAERLRAELEGKQLAGAMVDVDVSDQSQQQAFEQQQDMSLAIQPVVEESDWHESTDLLLKTDQYRLTRMV</sequence>
<evidence type="ECO:0000313" key="3">
    <source>
        <dbReference type="EMBL" id="MCQ1057442.1"/>
    </source>
</evidence>
<comment type="caution">
    <text evidence="3">The sequence shown here is derived from an EMBL/GenBank/DDBJ whole genome shotgun (WGS) entry which is preliminary data.</text>
</comment>
<dbReference type="Pfam" id="PF02120">
    <property type="entry name" value="Flg_hook"/>
    <property type="match status" value="1"/>
</dbReference>
<accession>A0ABT1MY61</accession>
<evidence type="ECO:0000313" key="4">
    <source>
        <dbReference type="Proteomes" id="UP001524460"/>
    </source>
</evidence>
<dbReference type="EMBL" id="JANEYT010000007">
    <property type="protein sequence ID" value="MCQ1057442.1"/>
    <property type="molecule type" value="Genomic_DNA"/>
</dbReference>
<dbReference type="InterPro" id="IPR021136">
    <property type="entry name" value="Flagellar_hook_control-like_C"/>
</dbReference>
<protein>
    <submittedName>
        <fullName evidence="3">Flagellar hook-length control protein FliK</fullName>
    </submittedName>
</protein>
<feature type="domain" description="Flagellar hook-length control protein-like C-terminal" evidence="2">
    <location>
        <begin position="240"/>
        <end position="323"/>
    </location>
</feature>
<dbReference type="RefSeq" id="WP_255041044.1">
    <property type="nucleotide sequence ID" value="NZ_JANEYT010000007.1"/>
</dbReference>
<gene>
    <name evidence="3" type="ORF">NHN17_05055</name>
</gene>
<dbReference type="PANTHER" id="PTHR37533">
    <property type="entry name" value="FLAGELLAR HOOK-LENGTH CONTROL PROTEIN"/>
    <property type="match status" value="1"/>
</dbReference>
<feature type="region of interest" description="Disordered" evidence="1">
    <location>
        <begin position="1"/>
        <end position="26"/>
    </location>
</feature>
<keyword evidence="3" id="KW-0969">Cilium</keyword>